<evidence type="ECO:0000256" key="2">
    <source>
        <dbReference type="ARBA" id="ARBA00022737"/>
    </source>
</evidence>
<gene>
    <name evidence="7" type="ORF">FNK824_LOCUS17186</name>
    <name evidence="9" type="ORF">JBS370_LOCUS27218</name>
    <name evidence="8" type="ORF">OTI717_LOCUS21487</name>
    <name evidence="5" type="ORF">RFH988_LOCUS25786</name>
    <name evidence="4" type="ORF">SEV965_LOCUS20974</name>
    <name evidence="6" type="ORF">ZHD862_LOCUS28134</name>
</gene>
<reference evidence="7" key="1">
    <citation type="submission" date="2021-02" db="EMBL/GenBank/DDBJ databases">
        <authorList>
            <person name="Nowell W R."/>
        </authorList>
    </citation>
    <scope>NUCLEOTIDE SEQUENCE</scope>
</reference>
<dbReference type="Proteomes" id="UP000663823">
    <property type="component" value="Unassembled WGS sequence"/>
</dbReference>
<evidence type="ECO:0000313" key="4">
    <source>
        <dbReference type="EMBL" id="CAF1197901.1"/>
    </source>
</evidence>
<feature type="repeat" description="WD" evidence="3">
    <location>
        <begin position="182"/>
        <end position="204"/>
    </location>
</feature>
<dbReference type="EMBL" id="CAJOBE010002699">
    <property type="protein sequence ID" value="CAF3838334.1"/>
    <property type="molecule type" value="Genomic_DNA"/>
</dbReference>
<dbReference type="Proteomes" id="UP000663889">
    <property type="component" value="Unassembled WGS sequence"/>
</dbReference>
<dbReference type="PANTHER" id="PTHR44489:SF11">
    <property type="entry name" value="WD REPEAT DOMAIN 86"/>
    <property type="match status" value="1"/>
</dbReference>
<dbReference type="SMART" id="SM00320">
    <property type="entry name" value="WD40"/>
    <property type="match status" value="8"/>
</dbReference>
<dbReference type="EMBL" id="CAJNOO010001990">
    <property type="protein sequence ID" value="CAF1223693.1"/>
    <property type="molecule type" value="Genomic_DNA"/>
</dbReference>
<dbReference type="EMBL" id="CAJOBD010005042">
    <property type="protein sequence ID" value="CAF4017735.1"/>
    <property type="molecule type" value="Genomic_DNA"/>
</dbReference>
<comment type="caution">
    <text evidence="7">The sequence shown here is derived from an EMBL/GenBank/DDBJ whole genome shotgun (WGS) entry which is preliminary data.</text>
</comment>
<dbReference type="PROSITE" id="PS50082">
    <property type="entry name" value="WD_REPEATS_2"/>
    <property type="match status" value="5"/>
</dbReference>
<dbReference type="InterPro" id="IPR019775">
    <property type="entry name" value="WD40_repeat_CS"/>
</dbReference>
<dbReference type="InterPro" id="IPR020472">
    <property type="entry name" value="WD40_PAC1"/>
</dbReference>
<dbReference type="EMBL" id="CAJNOT010002307">
    <property type="protein sequence ID" value="CAF1304330.1"/>
    <property type="molecule type" value="Genomic_DNA"/>
</dbReference>
<evidence type="ECO:0000313" key="6">
    <source>
        <dbReference type="EMBL" id="CAF1304330.1"/>
    </source>
</evidence>
<dbReference type="AlphaFoldDB" id="A0A819DSF5"/>
<dbReference type="Proteomes" id="UP000663864">
    <property type="component" value="Unassembled WGS sequence"/>
</dbReference>
<dbReference type="InterPro" id="IPR015943">
    <property type="entry name" value="WD40/YVTN_repeat-like_dom_sf"/>
</dbReference>
<dbReference type="OrthoDB" id="674604at2759"/>
<name>A0A819DSF5_9BILA</name>
<protein>
    <submittedName>
        <fullName evidence="7">Uncharacterized protein</fullName>
    </submittedName>
</protein>
<organism evidence="7 10">
    <name type="scientific">Rotaria sordida</name>
    <dbReference type="NCBI Taxonomy" id="392033"/>
    <lineage>
        <taxon>Eukaryota</taxon>
        <taxon>Metazoa</taxon>
        <taxon>Spiralia</taxon>
        <taxon>Gnathifera</taxon>
        <taxon>Rotifera</taxon>
        <taxon>Eurotatoria</taxon>
        <taxon>Bdelloidea</taxon>
        <taxon>Philodinida</taxon>
        <taxon>Philodinidae</taxon>
        <taxon>Rotaria</taxon>
    </lineage>
</organism>
<evidence type="ECO:0000313" key="7">
    <source>
        <dbReference type="EMBL" id="CAF3838334.1"/>
    </source>
</evidence>
<feature type="repeat" description="WD" evidence="3">
    <location>
        <begin position="327"/>
        <end position="359"/>
    </location>
</feature>
<dbReference type="PROSITE" id="PS00678">
    <property type="entry name" value="WD_REPEATS_1"/>
    <property type="match status" value="2"/>
</dbReference>
<keyword evidence="2" id="KW-0677">Repeat</keyword>
<evidence type="ECO:0000313" key="5">
    <source>
        <dbReference type="EMBL" id="CAF1223693.1"/>
    </source>
</evidence>
<dbReference type="CDD" id="cd00200">
    <property type="entry name" value="WD40"/>
    <property type="match status" value="1"/>
</dbReference>
<accession>A0A819DSF5</accession>
<dbReference type="Proteomes" id="UP000663836">
    <property type="component" value="Unassembled WGS sequence"/>
</dbReference>
<evidence type="ECO:0000256" key="1">
    <source>
        <dbReference type="ARBA" id="ARBA00022574"/>
    </source>
</evidence>
<evidence type="ECO:0000313" key="9">
    <source>
        <dbReference type="EMBL" id="CAF4017735.1"/>
    </source>
</evidence>
<evidence type="ECO:0000313" key="8">
    <source>
        <dbReference type="EMBL" id="CAF3857022.1"/>
    </source>
</evidence>
<evidence type="ECO:0000256" key="3">
    <source>
        <dbReference type="PROSITE-ProRule" id="PRU00221"/>
    </source>
</evidence>
<dbReference type="PROSITE" id="PS50294">
    <property type="entry name" value="WD_REPEATS_REGION"/>
    <property type="match status" value="4"/>
</dbReference>
<proteinExistence type="predicted"/>
<dbReference type="InterPro" id="IPR001680">
    <property type="entry name" value="WD40_rpt"/>
</dbReference>
<dbReference type="InterPro" id="IPR011047">
    <property type="entry name" value="Quinoprotein_ADH-like_sf"/>
</dbReference>
<dbReference type="PRINTS" id="PR00320">
    <property type="entry name" value="GPROTEINBRPT"/>
</dbReference>
<dbReference type="InterPro" id="IPR044715">
    <property type="entry name" value="WDR86-like"/>
</dbReference>
<dbReference type="EMBL" id="CAJNOU010001397">
    <property type="protein sequence ID" value="CAF1197901.1"/>
    <property type="molecule type" value="Genomic_DNA"/>
</dbReference>
<dbReference type="Gene3D" id="2.130.10.10">
    <property type="entry name" value="YVTN repeat-like/Quinoprotein amine dehydrogenase"/>
    <property type="match status" value="3"/>
</dbReference>
<dbReference type="Proteomes" id="UP000663874">
    <property type="component" value="Unassembled WGS sequence"/>
</dbReference>
<evidence type="ECO:0000313" key="10">
    <source>
        <dbReference type="Proteomes" id="UP000663874"/>
    </source>
</evidence>
<feature type="repeat" description="WD" evidence="3">
    <location>
        <begin position="22"/>
        <end position="57"/>
    </location>
</feature>
<feature type="repeat" description="WD" evidence="3">
    <location>
        <begin position="66"/>
        <end position="105"/>
    </location>
</feature>
<dbReference type="Pfam" id="PF00400">
    <property type="entry name" value="WD40"/>
    <property type="match status" value="6"/>
</dbReference>
<keyword evidence="1 3" id="KW-0853">WD repeat</keyword>
<feature type="repeat" description="WD" evidence="3">
    <location>
        <begin position="205"/>
        <end position="246"/>
    </location>
</feature>
<dbReference type="SUPFAM" id="SSF50998">
    <property type="entry name" value="Quinoprotein alcohol dehydrogenase-like"/>
    <property type="match status" value="1"/>
</dbReference>
<sequence length="409" mass="45831">MGSAGSKRRTGGRDQDWLIQTLDDHESGINCMALSNDSTVLATGSDDHTIRLWSTKTTPIECLSTLSGHTDYITHIIMYTHYLISASADQTIRKWDMMNGQCMLVCTGHTSLVNRIICIGDFLLSTSYDRTVRCWDFYTGGCLRIFRGHHHGILPIIFIPSNNDTIENDFEEEMNIYTKDILITGSQDTTAKIWSFETGECLKTLEGHIGAILCLATDIQNKILFTGSGDGTIRVWNINRGIELRIYDQHQAAIISILVTNKLLYSISADHTARCWVIDVGDCTRIYKGHHHSVSCIQVEHGLVFTGCGDAIVRCFEARSGLIKRAFKSHALAINCIQIVDDRLFSGSVDGSLKVWNISDLKGNNIQNSKTIVKSKTINIDRSSKENRSDIDSGIDDREYRERRAQNMV</sequence>
<dbReference type="PANTHER" id="PTHR44489">
    <property type="match status" value="1"/>
</dbReference>
<dbReference type="Proteomes" id="UP000663882">
    <property type="component" value="Unassembled WGS sequence"/>
</dbReference>
<dbReference type="EMBL" id="CAJOAX010003487">
    <property type="protein sequence ID" value="CAF3857022.1"/>
    <property type="molecule type" value="Genomic_DNA"/>
</dbReference>